<evidence type="ECO:0000313" key="13">
    <source>
        <dbReference type="Proteomes" id="UP000429181"/>
    </source>
</evidence>
<keyword evidence="3" id="KW-0964">Secreted</keyword>
<keyword evidence="7" id="KW-1015">Disulfide bond</keyword>
<dbReference type="Ensembl" id="ENSBIXT00000046303.1">
    <property type="protein sequence ID" value="ENSBIXP00000035518.1"/>
    <property type="gene ID" value="ENSBIXG00000003292.1"/>
</dbReference>
<comment type="similarity">
    <text evidence="2">Belongs to the cystatin family.</text>
</comment>
<feature type="region of interest" description="Disordered" evidence="8">
    <location>
        <begin position="25"/>
        <end position="56"/>
    </location>
</feature>
<dbReference type="Proteomes" id="UP000429181">
    <property type="component" value="Chromosome 13"/>
</dbReference>
<organism evidence="10 12">
    <name type="scientific">Bos indicus x Bos taurus</name>
    <name type="common">Hybrid cattle</name>
    <dbReference type="NCBI Taxonomy" id="30522"/>
    <lineage>
        <taxon>Eukaryota</taxon>
        <taxon>Metazoa</taxon>
        <taxon>Chordata</taxon>
        <taxon>Craniata</taxon>
        <taxon>Vertebrata</taxon>
        <taxon>Euteleostomi</taxon>
        <taxon>Mammalia</taxon>
        <taxon>Eutheria</taxon>
        <taxon>Laurasiatheria</taxon>
        <taxon>Artiodactyla</taxon>
        <taxon>Ruminantia</taxon>
        <taxon>Pecora</taxon>
        <taxon>Bovidae</taxon>
        <taxon>Bovinae</taxon>
        <taxon>Bos</taxon>
    </lineage>
</organism>
<feature type="domain" description="Cystatin" evidence="9">
    <location>
        <begin position="101"/>
        <end position="209"/>
    </location>
</feature>
<sequence length="211" mass="24021">MRGNRACGSLVPKAYLTRGGNWDIPPPHPQLNFPSGDNGRIREEELGRGPGGQQSTVRGRAVLDGELRRRPPKHSASRTTLDNMFWKLPLLLGLLALGPHVCSWMFEDIGKTGQEFSMCVEFAIHHFNEHQPDENAYKLLWVRRSQHKKFSLTYLMDLHLGRTICKKHDEDIDNCPLQEGPEGKKVNCTFIVDSRPLYTKFTLLNSTCQQI</sequence>
<keyword evidence="6" id="KW-0732">Signal</keyword>
<keyword evidence="5" id="KW-0789">Thiol protease inhibitor</keyword>
<reference evidence="12 13" key="1">
    <citation type="submission" date="2018-11" db="EMBL/GenBank/DDBJ databases">
        <title>Haplotype-resolved cattle genomes.</title>
        <authorList>
            <person name="Low W.Y."/>
            <person name="Tearle R."/>
            <person name="Bickhart D.M."/>
            <person name="Rosen B.D."/>
            <person name="Koren S."/>
            <person name="Rhie A."/>
            <person name="Hiendleder S."/>
            <person name="Phillippy A.M."/>
            <person name="Smith T.P.L."/>
            <person name="Williams J.L."/>
        </authorList>
    </citation>
    <scope>NUCLEOTIDE SEQUENCE [LARGE SCALE GENOMIC DNA]</scope>
</reference>
<dbReference type="PANTHER" id="PTHR47393">
    <property type="entry name" value="CYSTATIN-12-RELATED"/>
    <property type="match status" value="1"/>
</dbReference>
<dbReference type="SMART" id="SM00043">
    <property type="entry name" value="CY"/>
    <property type="match status" value="1"/>
</dbReference>
<dbReference type="GeneID" id="113903442"/>
<evidence type="ECO:0000256" key="1">
    <source>
        <dbReference type="ARBA" id="ARBA00004613"/>
    </source>
</evidence>
<evidence type="ECO:0000256" key="3">
    <source>
        <dbReference type="ARBA" id="ARBA00022525"/>
    </source>
</evidence>
<evidence type="ECO:0000256" key="8">
    <source>
        <dbReference type="SAM" id="MobiDB-lite"/>
    </source>
</evidence>
<dbReference type="InterPro" id="IPR000010">
    <property type="entry name" value="Cystatin_dom"/>
</dbReference>
<dbReference type="CDD" id="cd00042">
    <property type="entry name" value="CY"/>
    <property type="match status" value="1"/>
</dbReference>
<dbReference type="RefSeq" id="XP_027415358.1">
    <property type="nucleotide sequence ID" value="XM_027559557.1"/>
</dbReference>
<dbReference type="InterPro" id="IPR046350">
    <property type="entry name" value="Cystatin_sf"/>
</dbReference>
<dbReference type="Pfam" id="PF00031">
    <property type="entry name" value="Cystatin"/>
    <property type="match status" value="1"/>
</dbReference>
<dbReference type="AlphaFoldDB" id="A0A4W2E7X7"/>
<evidence type="ECO:0000256" key="2">
    <source>
        <dbReference type="ARBA" id="ARBA00009403"/>
    </source>
</evidence>
<accession>A0A4W2E7X7</accession>
<proteinExistence type="inferred from homology"/>
<evidence type="ECO:0000313" key="10">
    <source>
        <dbReference type="Ensembl" id="ENSBIXP00000035518.1"/>
    </source>
</evidence>
<evidence type="ECO:0000256" key="4">
    <source>
        <dbReference type="ARBA" id="ARBA00022690"/>
    </source>
</evidence>
<reference evidence="10" key="2">
    <citation type="submission" date="2025-05" db="UniProtKB">
        <authorList>
            <consortium name="Ensembl"/>
        </authorList>
    </citation>
    <scope>IDENTIFICATION</scope>
</reference>
<evidence type="ECO:0000256" key="7">
    <source>
        <dbReference type="ARBA" id="ARBA00023157"/>
    </source>
</evidence>
<dbReference type="InterPro" id="IPR052333">
    <property type="entry name" value="Cystatin_spermatogenesis"/>
</dbReference>
<keyword evidence="12" id="KW-1185">Reference proteome</keyword>
<comment type="subcellular location">
    <subcellularLocation>
        <location evidence="1">Secreted</location>
    </subcellularLocation>
</comment>
<name>A0A4W2E7X7_BOBOX</name>
<dbReference type="Proteomes" id="UP000314981">
    <property type="component" value="Chromosome 13"/>
</dbReference>
<dbReference type="PANTHER" id="PTHR47393:SF1">
    <property type="entry name" value="CYSTATIN-12"/>
    <property type="match status" value="1"/>
</dbReference>
<dbReference type="GO" id="GO:0005576">
    <property type="term" value="C:extracellular region"/>
    <property type="evidence" value="ECO:0007669"/>
    <property type="project" value="UniProtKB-SubCell"/>
</dbReference>
<dbReference type="GeneTree" id="ENSGT00940000165454"/>
<gene>
    <name evidence="10" type="primary">LOC113903442</name>
</gene>
<evidence type="ECO:0000256" key="5">
    <source>
        <dbReference type="ARBA" id="ARBA00022704"/>
    </source>
</evidence>
<dbReference type="GO" id="GO:0004869">
    <property type="term" value="F:cysteine-type endopeptidase inhibitor activity"/>
    <property type="evidence" value="ECO:0007669"/>
    <property type="project" value="UniProtKB-KW"/>
</dbReference>
<dbReference type="STRING" id="30522.A0A4W2E7X7"/>
<dbReference type="Gene3D" id="3.10.450.10">
    <property type="match status" value="1"/>
</dbReference>
<dbReference type="SUPFAM" id="SSF54403">
    <property type="entry name" value="Cystatin/monellin"/>
    <property type="match status" value="1"/>
</dbReference>
<evidence type="ECO:0000313" key="12">
    <source>
        <dbReference type="Proteomes" id="UP000314981"/>
    </source>
</evidence>
<protein>
    <submittedName>
        <fullName evidence="11">Probable cystatin-15</fullName>
    </submittedName>
</protein>
<evidence type="ECO:0000256" key="6">
    <source>
        <dbReference type="ARBA" id="ARBA00022729"/>
    </source>
</evidence>
<evidence type="ECO:0000259" key="9">
    <source>
        <dbReference type="SMART" id="SM00043"/>
    </source>
</evidence>
<dbReference type="Ensembl" id="ENSBIXT00005007124.1">
    <property type="protein sequence ID" value="ENSBIXP00005005066.1"/>
    <property type="gene ID" value="ENSBIXG00005010816.1"/>
</dbReference>
<evidence type="ECO:0000313" key="11">
    <source>
        <dbReference type="Ensembl" id="ENSBIXP00005005066.1"/>
    </source>
</evidence>
<keyword evidence="4" id="KW-0646">Protease inhibitor</keyword>